<proteinExistence type="predicted"/>
<accession>A0A542D7Z6</accession>
<reference evidence="1" key="2">
    <citation type="submission" date="2019-08" db="EMBL/GenBank/DDBJ databases">
        <title>Investigation of anaerobic lignin degradation for improved lignocellulosic biofuels.</title>
        <authorList>
            <person name="Deangelis K.PhD."/>
        </authorList>
    </citation>
    <scope>NUCLEOTIDE SEQUENCE [LARGE SCALE GENOMIC DNA]</scope>
    <source>
        <strain evidence="1">128R</strain>
    </source>
</reference>
<dbReference type="AlphaFoldDB" id="A0A542D7Z6"/>
<sequence>MGAAQARALHAEPLLNEESEVRFSAKMHGCLECRMGDT</sequence>
<evidence type="ECO:0000313" key="1">
    <source>
        <dbReference type="EMBL" id="TVZ68692.1"/>
    </source>
</evidence>
<name>A0A542D7Z6_SERFO</name>
<organism evidence="1">
    <name type="scientific">Serratia fonticola</name>
    <dbReference type="NCBI Taxonomy" id="47917"/>
    <lineage>
        <taxon>Bacteria</taxon>
        <taxon>Pseudomonadati</taxon>
        <taxon>Pseudomonadota</taxon>
        <taxon>Gammaproteobacteria</taxon>
        <taxon>Enterobacterales</taxon>
        <taxon>Yersiniaceae</taxon>
        <taxon>Serratia</taxon>
    </lineage>
</organism>
<dbReference type="EMBL" id="VISQ01000001">
    <property type="protein sequence ID" value="TVZ68692.1"/>
    <property type="molecule type" value="Genomic_DNA"/>
</dbReference>
<reference evidence="1" key="1">
    <citation type="submission" date="2019-06" db="EMBL/GenBank/DDBJ databases">
        <authorList>
            <person name="Deangelis K."/>
            <person name="Huntemann M."/>
            <person name="Clum A."/>
            <person name="Pillay M."/>
            <person name="Palaniappan K."/>
            <person name="Varghese N."/>
            <person name="Mikhailova N."/>
            <person name="Stamatis D."/>
            <person name="Reddy T."/>
            <person name="Daum C."/>
            <person name="Shapiro N."/>
            <person name="Ivanova N."/>
            <person name="Kyrpides N."/>
            <person name="Woyke T."/>
        </authorList>
    </citation>
    <scope>NUCLEOTIDE SEQUENCE [LARGE SCALE GENOMIC DNA]</scope>
    <source>
        <strain evidence="1">128R</strain>
    </source>
</reference>
<comment type="caution">
    <text evidence="1">The sequence shown here is derived from an EMBL/GenBank/DDBJ whole genome shotgun (WGS) entry which is preliminary data.</text>
</comment>
<protein>
    <submittedName>
        <fullName evidence="1">Uncharacterized protein</fullName>
    </submittedName>
</protein>
<gene>
    <name evidence="1" type="ORF">FHU10_1146</name>
</gene>